<gene>
    <name evidence="2" type="ORF">C3729_02180</name>
</gene>
<name>A0A2S7I8D2_9FLAO</name>
<dbReference type="EMBL" id="PTPZ01000001">
    <property type="protein sequence ID" value="PPZ92836.1"/>
    <property type="molecule type" value="Genomic_DNA"/>
</dbReference>
<comment type="caution">
    <text evidence="2">The sequence shown here is derived from an EMBL/GenBank/DDBJ whole genome shotgun (WGS) entry which is preliminary data.</text>
</comment>
<accession>A0A2S7I8D2</accession>
<feature type="signal peptide" evidence="1">
    <location>
        <begin position="1"/>
        <end position="22"/>
    </location>
</feature>
<keyword evidence="1" id="KW-0732">Signal</keyword>
<dbReference type="Proteomes" id="UP000238565">
    <property type="component" value="Unassembled WGS sequence"/>
</dbReference>
<evidence type="ECO:0000313" key="2">
    <source>
        <dbReference type="EMBL" id="PPZ92836.1"/>
    </source>
</evidence>
<dbReference type="RefSeq" id="WP_104792630.1">
    <property type="nucleotide sequence ID" value="NZ_PTPZ01000001.1"/>
</dbReference>
<protein>
    <recommendedName>
        <fullName evidence="4">Lipoprotein</fullName>
    </recommendedName>
</protein>
<proteinExistence type="predicted"/>
<feature type="chain" id="PRO_5015436833" description="Lipoprotein" evidence="1">
    <location>
        <begin position="23"/>
        <end position="129"/>
    </location>
</feature>
<evidence type="ECO:0008006" key="4">
    <source>
        <dbReference type="Google" id="ProtNLM"/>
    </source>
</evidence>
<evidence type="ECO:0000313" key="3">
    <source>
        <dbReference type="Proteomes" id="UP000238565"/>
    </source>
</evidence>
<dbReference type="AlphaFoldDB" id="A0A2S7I8D2"/>
<reference evidence="2 3" key="1">
    <citation type="submission" date="2018-02" db="EMBL/GenBank/DDBJ databases">
        <title>Draft genome sequence of bacterial isolates from marine environment.</title>
        <authorList>
            <person name="Singh S.K."/>
            <person name="Hill R."/>
            <person name="Major S."/>
            <person name="Cai H."/>
            <person name="Li Y."/>
        </authorList>
    </citation>
    <scope>NUCLEOTIDE SEQUENCE [LARGE SCALE GENOMIC DNA]</scope>
    <source>
        <strain evidence="2 3">IMET F</strain>
    </source>
</reference>
<sequence>MRKLYFLSFLFSLFLSSCGAVINESISKNYSYLPIDAKIAILEVKHNVPVNAEKLGFISFGDSGFSTDCDYYSNLSKARKRAREIGANIVKINQVTEPSIVSSCYRMNISFYKYDGDVSQLPQISLQQN</sequence>
<organism evidence="2 3">
    <name type="scientific">Cloacibacterium normanense</name>
    <dbReference type="NCBI Taxonomy" id="237258"/>
    <lineage>
        <taxon>Bacteria</taxon>
        <taxon>Pseudomonadati</taxon>
        <taxon>Bacteroidota</taxon>
        <taxon>Flavobacteriia</taxon>
        <taxon>Flavobacteriales</taxon>
        <taxon>Weeksellaceae</taxon>
    </lineage>
</organism>
<evidence type="ECO:0000256" key="1">
    <source>
        <dbReference type="SAM" id="SignalP"/>
    </source>
</evidence>
<dbReference type="PROSITE" id="PS51257">
    <property type="entry name" value="PROKAR_LIPOPROTEIN"/>
    <property type="match status" value="1"/>
</dbReference>